<dbReference type="PANTHER" id="PTHR36108">
    <property type="entry name" value="COLOSSIN-B-RELATED"/>
    <property type="match status" value="1"/>
</dbReference>
<evidence type="ECO:0000259" key="6">
    <source>
        <dbReference type="Pfam" id="PF17802"/>
    </source>
</evidence>
<feature type="compositionally biased region" description="Acidic residues" evidence="4">
    <location>
        <begin position="1928"/>
        <end position="1940"/>
    </location>
</feature>
<evidence type="ECO:0000256" key="5">
    <source>
        <dbReference type="SAM" id="SignalP"/>
    </source>
</evidence>
<proteinExistence type="inferred from homology"/>
<dbReference type="Proteomes" id="UP001197875">
    <property type="component" value="Unassembled WGS sequence"/>
</dbReference>
<accession>A0AAE3DUE3</accession>
<feature type="domain" description="SpaA-like prealbumin fold" evidence="6">
    <location>
        <begin position="1328"/>
        <end position="1385"/>
    </location>
</feature>
<dbReference type="InterPro" id="IPR041033">
    <property type="entry name" value="SpaA_PFL_dom_1"/>
</dbReference>
<feature type="compositionally biased region" description="Acidic residues" evidence="4">
    <location>
        <begin position="35"/>
        <end position="50"/>
    </location>
</feature>
<dbReference type="PANTHER" id="PTHR36108:SF13">
    <property type="entry name" value="COLOSSIN-B-RELATED"/>
    <property type="match status" value="1"/>
</dbReference>
<dbReference type="RefSeq" id="WP_227615955.1">
    <property type="nucleotide sequence ID" value="NZ_JAJEPR010000032.1"/>
</dbReference>
<evidence type="ECO:0000313" key="7">
    <source>
        <dbReference type="EMBL" id="MCC2190926.1"/>
    </source>
</evidence>
<dbReference type="Pfam" id="PF17802">
    <property type="entry name" value="SpaA"/>
    <property type="match status" value="11"/>
</dbReference>
<feature type="domain" description="SpaA-like prealbumin fold" evidence="6">
    <location>
        <begin position="715"/>
        <end position="808"/>
    </location>
</feature>
<feature type="domain" description="SpaA-like prealbumin fold" evidence="6">
    <location>
        <begin position="1522"/>
        <end position="1615"/>
    </location>
</feature>
<keyword evidence="3 5" id="KW-0732">Signal</keyword>
<keyword evidence="8" id="KW-1185">Reference proteome</keyword>
<evidence type="ECO:0000256" key="3">
    <source>
        <dbReference type="ARBA" id="ARBA00022729"/>
    </source>
</evidence>
<sequence>MKHKIRSCFALLLAVSTLITSVPAGVLASEPAVTMEEESSTSGAEEETYDFSETKAKETESDEEALSEETEKEAETAESMVEQTEEWDSAEMTVQETEDETSEEEILKEETEIQEAETTIAETETVATDLADEEEKAEITEFSVQGNGSVFVYADGKKVAELSGNASFQKVESLDGKDLTYTMLPFQGNFAYSVKRNEEIVAEDCWENCGADAAYSGCLFRSGGTYVFCFMTEEELAAIPLPLGDGSLFQGGRNDHLLGFGSMPGQNMDDPKAGEYYTARAVFYPAVGGYNVHNYFNLQQGYVYPSEDSDIYQKFGSAFRMTTCGSSAAQICPRPGATGTLYIYIDQVTENTVVYQAAWRNDNGTQQNVYGNFKTSIPKPHGGIVIHKRLVYADRAATAVYQLDAVFDVLDASGKKAGSITTDPATGEGYLSDLDPGTYTIKEVKAPKYATLSTASWNCTVSTGKQASVTVKNYPYMGIIFLNKKSSTGQWDDSMKGAVYGIWDSKDCSGEPLVRTTITSERTKINRFLAFDQTYYVKEISAPPSGKWGLSGKIYSVKFSEKDLPATIQKDADQFVGKDLTVTEDEPSNVKVRVNKTSSLSRADFDWLTRFPNYSLAGAAYTFYWDEACQDAIGTVYTHTLESGFYTRYLEIPGLKPEESRVIYYQEAWASNGHARNLSVKSLKVTAPKADSKKDALYTVKDEDLYVFGSLNNLLKKVGSDGEEYRPLAGAQFELKLYDSPQGGEELMSWLFETNAEGNLKLRTPLQGKVYISQISNLTWFPMGYYTIRETKAPVGYICDPTVRSFSLLPENDSVSADGKTTNPICRMSETWPELVNQQETGELSLKKTSAKPELTAQNELYSFEGAEFGIYETEDFSGEPKVLLRTKETGETDTVTLPVGTYYVKERKAPAGYRLSQEVKKVVLALGDHQEVIFEDEPFYQQVETAVQKEVKGGTNVSKEGAEFTLRYYSGESLLRTWVLKTDAEGLAKFEDSYKISGDSFYQADGKAVLPLGRLTIEETKAPAGLSIDPAVRTFVSDESGIYTDANGVLFTNGGIRITDEPVYGGVKILKRSLDQGEEPDGDARFEGAVFGIYNKNSYSVTRKDQEDDSYPTDAEVMRVTADAAGLAETAAVLQAGTYLVKELTAPEGYLLSEEELLFTIPEDKPGEIVDLTETPVRDQVIRGGFALSKWDLELNEPGKFQGDATLEGAEFTLTNESEHSVLVNGRKIAPGEVIDTFRTDAEGKIETAKDLLPYGSYKLEETCPPTGYTRDGENLSRIFKVRKNGKVYRFDEENSAAKNRVSRFDITLVKFKDTLSSEEPGDHVLPLEGCKFEIRLKSTGELYAELVTDKDGVATTKDPEHFPNGRLPYGTYVVTETEHPASVMPVAPFEIKGEVDRKEYTGIYLNDRPIEMPVTLVKKSGDQDLIIPAAGTEFQVLDEKKKPLTFHVYYPHAEEITTLKTDESGTITIPEKLPYGTYYLRELQAPEGYLKGEDLCFTVDKWGSWTKPMEVSFHDEPVKGRIKLFKMDAETKELLAGAVFSVFAAEDIVTPDGFCHYAKDEFIESVTIEADGTGSTGKLPLGKYIVRETKAPEGYCLDTASYPAELVYEDQETALVTAELTLENHPTTWKLFKTDTAGNTLDGVTFSVQKVLAADEAENLSEAVLVTTADGGKIETKYVTAGTYVIREVSTLPGYLLDTKERYFTVDEEGFIFESDSEGRPLDEDCAKSDTETLRWINDYTKWDISKTDITGDQELEGAELELHNDQNELIETWISGKMPHRIERLTPGKYLLTEKIAPAGYVTANTISFEVTEDGEVHRITMIDQCTKVKISKLDITNRKELPGAHLEILDEKGEVLESWISGEEPHYVEKLPAGSYHLRETIAPDGYEKTEDVIFEVKDTMEIQTVFMYDSPVKETEPVPVETEVPDTEPAETEPVETEKPETEPAEETETETPETKVPETEETETETETKITETATSETSTSETPSSENSKKSNAPKTGDTTDRTVEVSVLLLSGTVLLAFWKKNRKSKKSNE</sequence>
<feature type="domain" description="SpaA-like prealbumin fold" evidence="6">
    <location>
        <begin position="1431"/>
        <end position="1505"/>
    </location>
</feature>
<name>A0AAE3DUE3_9FIRM</name>
<feature type="chain" id="PRO_5041935106" description="SpaA-like prealbumin fold domain-containing protein" evidence="5">
    <location>
        <begin position="29"/>
        <end position="2038"/>
    </location>
</feature>
<feature type="region of interest" description="Disordered" evidence="4">
    <location>
        <begin position="1918"/>
        <end position="2009"/>
    </location>
</feature>
<dbReference type="EMBL" id="JAJEPR010000032">
    <property type="protein sequence ID" value="MCC2190926.1"/>
    <property type="molecule type" value="Genomic_DNA"/>
</dbReference>
<feature type="compositionally biased region" description="Low complexity" evidence="4">
    <location>
        <begin position="1977"/>
        <end position="1993"/>
    </location>
</feature>
<evidence type="ECO:0000256" key="2">
    <source>
        <dbReference type="ARBA" id="ARBA00022525"/>
    </source>
</evidence>
<gene>
    <name evidence="7" type="ORF">LKD71_14140</name>
</gene>
<feature type="compositionally biased region" description="Acidic residues" evidence="4">
    <location>
        <begin position="60"/>
        <end position="72"/>
    </location>
</feature>
<dbReference type="Gene3D" id="2.60.40.10">
    <property type="entry name" value="Immunoglobulins"/>
    <property type="match status" value="12"/>
</dbReference>
<feature type="region of interest" description="Disordered" evidence="4">
    <location>
        <begin position="31"/>
        <end position="103"/>
    </location>
</feature>
<organism evidence="7 8">
    <name type="scientific">Fusicatenibacter faecihominis</name>
    <dbReference type="NCBI Taxonomy" id="2881276"/>
    <lineage>
        <taxon>Bacteria</taxon>
        <taxon>Bacillati</taxon>
        <taxon>Bacillota</taxon>
        <taxon>Clostridia</taxon>
        <taxon>Lachnospirales</taxon>
        <taxon>Lachnospiraceae</taxon>
        <taxon>Fusicatenibacter</taxon>
    </lineage>
</organism>
<comment type="similarity">
    <text evidence="1">Belongs to the serine-aspartate repeat-containing protein (SDr) family.</text>
</comment>
<evidence type="ECO:0000256" key="4">
    <source>
        <dbReference type="SAM" id="MobiDB-lite"/>
    </source>
</evidence>
<feature type="domain" description="SpaA-like prealbumin fold" evidence="6">
    <location>
        <begin position="1205"/>
        <end position="1289"/>
    </location>
</feature>
<feature type="domain" description="SpaA-like prealbumin fold" evidence="6">
    <location>
        <begin position="1746"/>
        <end position="1827"/>
    </location>
</feature>
<protein>
    <recommendedName>
        <fullName evidence="6">SpaA-like prealbumin fold domain-containing protein</fullName>
    </recommendedName>
</protein>
<feature type="domain" description="SpaA-like prealbumin fold" evidence="6">
    <location>
        <begin position="404"/>
        <end position="474"/>
    </location>
</feature>
<evidence type="ECO:0000313" key="8">
    <source>
        <dbReference type="Proteomes" id="UP001197875"/>
    </source>
</evidence>
<evidence type="ECO:0000256" key="1">
    <source>
        <dbReference type="ARBA" id="ARBA00007257"/>
    </source>
</evidence>
<keyword evidence="2" id="KW-0964">Secreted</keyword>
<feature type="domain" description="SpaA-like prealbumin fold" evidence="6">
    <location>
        <begin position="1632"/>
        <end position="1714"/>
    </location>
</feature>
<feature type="domain" description="SpaA-like prealbumin fold" evidence="6">
    <location>
        <begin position="1831"/>
        <end position="1908"/>
    </location>
</feature>
<comment type="caution">
    <text evidence="7">The sequence shown here is derived from an EMBL/GenBank/DDBJ whole genome shotgun (WGS) entry which is preliminary data.</text>
</comment>
<dbReference type="InterPro" id="IPR013783">
    <property type="entry name" value="Ig-like_fold"/>
</dbReference>
<reference evidence="7 8" key="1">
    <citation type="submission" date="2021-10" db="EMBL/GenBank/DDBJ databases">
        <title>Anaerobic single-cell dispensing facilitates the cultivation of human gut bacteria.</title>
        <authorList>
            <person name="Afrizal A."/>
        </authorList>
    </citation>
    <scope>NUCLEOTIDE SEQUENCE [LARGE SCALE GENOMIC DNA]</scope>
    <source>
        <strain evidence="7 8">CLA-AA-H277</strain>
    </source>
</reference>
<feature type="domain" description="SpaA-like prealbumin fold" evidence="6">
    <location>
        <begin position="864"/>
        <end position="934"/>
    </location>
</feature>
<feature type="compositionally biased region" description="Acidic residues" evidence="4">
    <location>
        <begin position="1948"/>
        <end position="1957"/>
    </location>
</feature>
<feature type="domain" description="SpaA-like prealbumin fold" evidence="6">
    <location>
        <begin position="1083"/>
        <end position="1174"/>
    </location>
</feature>
<feature type="signal peptide" evidence="5">
    <location>
        <begin position="1"/>
        <end position="28"/>
    </location>
</feature>